<evidence type="ECO:0000313" key="2">
    <source>
        <dbReference type="EMBL" id="MBE9106986.1"/>
    </source>
</evidence>
<feature type="domain" description="REase AHJR-like" evidence="1">
    <location>
        <begin position="3"/>
        <end position="98"/>
    </location>
</feature>
<reference evidence="2 3" key="1">
    <citation type="submission" date="2020-10" db="EMBL/GenBank/DDBJ databases">
        <authorList>
            <person name="Castelo-Branco R."/>
            <person name="Eusebio N."/>
            <person name="Adriana R."/>
            <person name="Vieira A."/>
            <person name="Brugerolle De Fraissinette N."/>
            <person name="Rezende De Castro R."/>
            <person name="Schneider M.P."/>
            <person name="Vasconcelos V."/>
            <person name="Leao P.N."/>
        </authorList>
    </citation>
    <scope>NUCLEOTIDE SEQUENCE [LARGE SCALE GENOMIC DNA]</scope>
    <source>
        <strain evidence="2 3">LEGE 07299</strain>
    </source>
</reference>
<evidence type="ECO:0000313" key="3">
    <source>
        <dbReference type="Proteomes" id="UP000647836"/>
    </source>
</evidence>
<protein>
    <recommendedName>
        <fullName evidence="1">REase AHJR-like domain-containing protein</fullName>
    </recommendedName>
</protein>
<dbReference type="InterPro" id="IPR040902">
    <property type="entry name" value="AHJR-like"/>
</dbReference>
<comment type="caution">
    <text evidence="2">The sequence shown here is derived from an EMBL/GenBank/DDBJ whole genome shotgun (WGS) entry which is preliminary data.</text>
</comment>
<dbReference type="RefSeq" id="WP_194046494.1">
    <property type="nucleotide sequence ID" value="NZ_JADEXF010000702.1"/>
</dbReference>
<evidence type="ECO:0000259" key="1">
    <source>
        <dbReference type="Pfam" id="PF18743"/>
    </source>
</evidence>
<dbReference type="EMBL" id="JADEXF010000702">
    <property type="protein sequence ID" value="MBE9106986.1"/>
    <property type="molecule type" value="Genomic_DNA"/>
</dbReference>
<gene>
    <name evidence="2" type="ORF">IQ229_19245</name>
</gene>
<accession>A0ABR9U2T3</accession>
<feature type="non-terminal residue" evidence="2">
    <location>
        <position position="174"/>
    </location>
</feature>
<dbReference type="Pfam" id="PF18743">
    <property type="entry name" value="AHJR-like"/>
    <property type="match status" value="1"/>
</dbReference>
<dbReference type="SUPFAM" id="SSF52980">
    <property type="entry name" value="Restriction endonuclease-like"/>
    <property type="match status" value="1"/>
</dbReference>
<proteinExistence type="predicted"/>
<dbReference type="Proteomes" id="UP000647836">
    <property type="component" value="Unassembled WGS sequence"/>
</dbReference>
<keyword evidence="3" id="KW-1185">Reference proteome</keyword>
<dbReference type="InterPro" id="IPR011335">
    <property type="entry name" value="Restrct_endonuc-II-like"/>
</dbReference>
<organism evidence="2 3">
    <name type="scientific">Nostoc cf. edaphicum LEGE 07299</name>
    <dbReference type="NCBI Taxonomy" id="2777974"/>
    <lineage>
        <taxon>Bacteria</taxon>
        <taxon>Bacillati</taxon>
        <taxon>Cyanobacteriota</taxon>
        <taxon>Cyanophyceae</taxon>
        <taxon>Nostocales</taxon>
        <taxon>Nostocaceae</taxon>
        <taxon>Nostoc</taxon>
    </lineage>
</organism>
<sequence length="174" mass="20003">MINNTKTLYDEKVKSLAEKYEIQGFRVLFKPKTDELPFDLGNYQPDIIAIKDGSGLVIEVKTSLSRMSVDRLQALAQEVSKHPGWRFLLLTLEDIEAKSLPGISEQLPSWEELTDRFIQAHKLIENDEIEPAFLYMWSIFEGILRKRAIDVSIPIERLPFIGLLKHLYSLGELS</sequence>
<name>A0ABR9U2T3_9NOSO</name>